<gene>
    <name evidence="2" type="ORF">LSINAPIS_LOCUS3093</name>
</gene>
<sequence length="247" mass="28825">MELVAANLSLQEVQQKMHTIQVAHSHDTNAMHREEMNRLQDELLKTRSRLDERDNEIKILEKRYRDSVREKEEILEEKSAKINRLANELETAQNKLVSGETSKLKEKVFQLTSERNTAREQVKDLGKPQRGNLCSVVINWRVNANSTRTFTGDPTSPGKLATLKEIVHSYKQNIHKLSQLKEEVTKRDKRIEQYRKQESELQLKLEEQRDVEMKLNSRVFVLQNKLDLLGSSSDGELLDEYKQQNDS</sequence>
<keyword evidence="3" id="KW-1185">Reference proteome</keyword>
<feature type="coiled-coil region" evidence="1">
    <location>
        <begin position="167"/>
        <end position="211"/>
    </location>
</feature>
<evidence type="ECO:0000313" key="2">
    <source>
        <dbReference type="EMBL" id="VVC90108.1"/>
    </source>
</evidence>
<dbReference type="AlphaFoldDB" id="A0A5E4PY47"/>
<protein>
    <submittedName>
        <fullName evidence="2">Uncharacterized protein</fullName>
    </submittedName>
</protein>
<keyword evidence="1" id="KW-0175">Coiled coil</keyword>
<organism evidence="2 3">
    <name type="scientific">Leptidea sinapis</name>
    <dbReference type="NCBI Taxonomy" id="189913"/>
    <lineage>
        <taxon>Eukaryota</taxon>
        <taxon>Metazoa</taxon>
        <taxon>Ecdysozoa</taxon>
        <taxon>Arthropoda</taxon>
        <taxon>Hexapoda</taxon>
        <taxon>Insecta</taxon>
        <taxon>Pterygota</taxon>
        <taxon>Neoptera</taxon>
        <taxon>Endopterygota</taxon>
        <taxon>Lepidoptera</taxon>
        <taxon>Glossata</taxon>
        <taxon>Ditrysia</taxon>
        <taxon>Papilionoidea</taxon>
        <taxon>Pieridae</taxon>
        <taxon>Dismorphiinae</taxon>
        <taxon>Leptidea</taxon>
    </lineage>
</organism>
<dbReference type="Proteomes" id="UP000324832">
    <property type="component" value="Unassembled WGS sequence"/>
</dbReference>
<reference evidence="2 3" key="1">
    <citation type="submission" date="2017-07" db="EMBL/GenBank/DDBJ databases">
        <authorList>
            <person name="Talla V."/>
            <person name="Backstrom N."/>
        </authorList>
    </citation>
    <scope>NUCLEOTIDE SEQUENCE [LARGE SCALE GENOMIC DNA]</scope>
</reference>
<feature type="coiled-coil region" evidence="1">
    <location>
        <begin position="29"/>
        <end position="102"/>
    </location>
</feature>
<accession>A0A5E4PY47</accession>
<evidence type="ECO:0000313" key="3">
    <source>
        <dbReference type="Proteomes" id="UP000324832"/>
    </source>
</evidence>
<name>A0A5E4PY47_9NEOP</name>
<evidence type="ECO:0000256" key="1">
    <source>
        <dbReference type="SAM" id="Coils"/>
    </source>
</evidence>
<dbReference type="EMBL" id="FZQP02000704">
    <property type="protein sequence ID" value="VVC90108.1"/>
    <property type="molecule type" value="Genomic_DNA"/>
</dbReference>
<proteinExistence type="predicted"/>